<keyword evidence="3" id="KW-1185">Reference proteome</keyword>
<evidence type="ECO:0000313" key="2">
    <source>
        <dbReference type="EMBL" id="SPJ81820.1"/>
    </source>
</evidence>
<evidence type="ECO:0000256" key="1">
    <source>
        <dbReference type="SAM" id="MobiDB-lite"/>
    </source>
</evidence>
<accession>A0AAE8MFA3</accession>
<feature type="region of interest" description="Disordered" evidence="1">
    <location>
        <begin position="293"/>
        <end position="338"/>
    </location>
</feature>
<organism evidence="2 3">
    <name type="scientific">Fusarium torulosum</name>
    <dbReference type="NCBI Taxonomy" id="33205"/>
    <lineage>
        <taxon>Eukaryota</taxon>
        <taxon>Fungi</taxon>
        <taxon>Dikarya</taxon>
        <taxon>Ascomycota</taxon>
        <taxon>Pezizomycotina</taxon>
        <taxon>Sordariomycetes</taxon>
        <taxon>Hypocreomycetidae</taxon>
        <taxon>Hypocreales</taxon>
        <taxon>Nectriaceae</taxon>
        <taxon>Fusarium</taxon>
    </lineage>
</organism>
<feature type="compositionally biased region" description="Polar residues" evidence="1">
    <location>
        <begin position="327"/>
        <end position="338"/>
    </location>
</feature>
<proteinExistence type="predicted"/>
<name>A0AAE8MFA3_9HYPO</name>
<dbReference type="EMBL" id="ONZP01000335">
    <property type="protein sequence ID" value="SPJ81820.1"/>
    <property type="molecule type" value="Genomic_DNA"/>
</dbReference>
<gene>
    <name evidence="2" type="ORF">FTOL_09225</name>
</gene>
<dbReference type="Proteomes" id="UP001187734">
    <property type="component" value="Unassembled WGS sequence"/>
</dbReference>
<sequence length="338" mass="37297">MDDYEYFKHLALKPYSKFTLALMSAATRVAIKRFHNCTSGLVIADSTPFPDEDAVREEASESPQDLIDHVDESWSECANKISLLRCPIEGSRFAQSMWHLAHGGDDIDIALPRMLRNDQECISETEGLDRPIIVPFYHDYHWAFAVAYSDCIHWYDSAIDGPVPSHLASGARPVVDGWKGPLQNSPEDAGVLMLMGIKLILQRKPHMSQEAADELVQLFRTRIFAELLCNNTKPTATELANLDLEQAMEQGDFTSDPDQPDKIYAAVDGRVVPSDVEDTMDVTRSVAQATSPASTVIGLGSETSVSTRNPPMLSTANPHPTPEVPSLQPQHPANTAQQ</sequence>
<dbReference type="AlphaFoldDB" id="A0AAE8MFA3"/>
<protein>
    <submittedName>
        <fullName evidence="2">Uncharacterized protein</fullName>
    </submittedName>
</protein>
<reference evidence="2" key="1">
    <citation type="submission" date="2018-03" db="EMBL/GenBank/DDBJ databases">
        <authorList>
            <person name="Guldener U."/>
        </authorList>
    </citation>
    <scope>NUCLEOTIDE SEQUENCE</scope>
</reference>
<evidence type="ECO:0000313" key="3">
    <source>
        <dbReference type="Proteomes" id="UP001187734"/>
    </source>
</evidence>
<feature type="compositionally biased region" description="Polar residues" evidence="1">
    <location>
        <begin position="301"/>
        <end position="318"/>
    </location>
</feature>
<comment type="caution">
    <text evidence="2">The sequence shown here is derived from an EMBL/GenBank/DDBJ whole genome shotgun (WGS) entry which is preliminary data.</text>
</comment>